<dbReference type="Gene3D" id="1.25.40.590">
    <property type="entry name" value="Type IV / VI secretion system, DotU"/>
    <property type="match status" value="1"/>
</dbReference>
<evidence type="ECO:0000313" key="5">
    <source>
        <dbReference type="Proteomes" id="UP000001880"/>
    </source>
</evidence>
<dbReference type="HOGENOM" id="CLU_1155167_0_0_7"/>
<dbReference type="EMBL" id="CP001804">
    <property type="protein sequence ID" value="ACY15557.1"/>
    <property type="molecule type" value="Genomic_DNA"/>
</dbReference>
<proteinExistence type="predicted"/>
<dbReference type="InterPro" id="IPR017732">
    <property type="entry name" value="T4/T6SS_DotU"/>
</dbReference>
<keyword evidence="5" id="KW-1185">Reference proteome</keyword>
<dbReference type="KEGG" id="hoh:Hoch_3051"/>
<name>D0LR49_HALO1</name>
<keyword evidence="2" id="KW-1133">Transmembrane helix</keyword>
<protein>
    <recommendedName>
        <fullName evidence="3">Type IV / VI secretion system DotU domain-containing protein</fullName>
    </recommendedName>
</protein>
<organism evidence="4 5">
    <name type="scientific">Haliangium ochraceum (strain DSM 14365 / JCM 11303 / SMP-2)</name>
    <dbReference type="NCBI Taxonomy" id="502025"/>
    <lineage>
        <taxon>Bacteria</taxon>
        <taxon>Pseudomonadati</taxon>
        <taxon>Myxococcota</taxon>
        <taxon>Polyangia</taxon>
        <taxon>Haliangiales</taxon>
        <taxon>Kofleriaceae</taxon>
        <taxon>Haliangium</taxon>
    </lineage>
</organism>
<keyword evidence="2" id="KW-0472">Membrane</keyword>
<dbReference type="OrthoDB" id="345640at2"/>
<sequence length="240" mass="26347">MRYEYWRAIIDTYADVDRMVEESKSPAPAAAAGAASDDDDGAWLARLSRGDEVEAPRQEGESAAMGALHARVYARLERLREALSGAPGREQLMLMLIIALDERIMHALPEQQRLSWPLLQFQWLRATNGGDVFYQLCDDLLADAGTPSFLFEVIYFALERGFVGRFAGDPDAIEGCAQRLRARIPVPADRPVSDRPSAGGADVAQPGTPRTRSPLWYYANAALLIVVLTVVLVALSNCTP</sequence>
<feature type="transmembrane region" description="Helical" evidence="2">
    <location>
        <begin position="215"/>
        <end position="235"/>
    </location>
</feature>
<dbReference type="eggNOG" id="COG3455">
    <property type="taxonomic scope" value="Bacteria"/>
</dbReference>
<reference evidence="4 5" key="1">
    <citation type="journal article" date="2010" name="Stand. Genomic Sci.">
        <title>Complete genome sequence of Haliangium ochraceum type strain (SMP-2).</title>
        <authorList>
            <consortium name="US DOE Joint Genome Institute (JGI-PGF)"/>
            <person name="Ivanova N."/>
            <person name="Daum C."/>
            <person name="Lang E."/>
            <person name="Abt B."/>
            <person name="Kopitz M."/>
            <person name="Saunders E."/>
            <person name="Lapidus A."/>
            <person name="Lucas S."/>
            <person name="Glavina Del Rio T."/>
            <person name="Nolan M."/>
            <person name="Tice H."/>
            <person name="Copeland A."/>
            <person name="Cheng J.F."/>
            <person name="Chen F."/>
            <person name="Bruce D."/>
            <person name="Goodwin L."/>
            <person name="Pitluck S."/>
            <person name="Mavromatis K."/>
            <person name="Pati A."/>
            <person name="Mikhailova N."/>
            <person name="Chen A."/>
            <person name="Palaniappan K."/>
            <person name="Land M."/>
            <person name="Hauser L."/>
            <person name="Chang Y.J."/>
            <person name="Jeffries C.D."/>
            <person name="Detter J.C."/>
            <person name="Brettin T."/>
            <person name="Rohde M."/>
            <person name="Goker M."/>
            <person name="Bristow J."/>
            <person name="Markowitz V."/>
            <person name="Eisen J.A."/>
            <person name="Hugenholtz P."/>
            <person name="Kyrpides N.C."/>
            <person name="Klenk H.P."/>
        </authorList>
    </citation>
    <scope>NUCLEOTIDE SEQUENCE [LARGE SCALE GENOMIC DNA]</scope>
    <source>
        <strain evidence="5">DSM 14365 / CIP 107738 / JCM 11303 / AJ 13395 / SMP-2</strain>
    </source>
</reference>
<gene>
    <name evidence="4" type="ordered locus">Hoch_3051</name>
</gene>
<evidence type="ECO:0000256" key="2">
    <source>
        <dbReference type="SAM" id="Phobius"/>
    </source>
</evidence>
<dbReference type="STRING" id="502025.Hoch_3051"/>
<keyword evidence="2" id="KW-0812">Transmembrane</keyword>
<dbReference type="Pfam" id="PF09850">
    <property type="entry name" value="DotU"/>
    <property type="match status" value="1"/>
</dbReference>
<feature type="domain" description="Type IV / VI secretion system DotU" evidence="3">
    <location>
        <begin position="57"/>
        <end position="231"/>
    </location>
</feature>
<dbReference type="InterPro" id="IPR038522">
    <property type="entry name" value="T4/T6SS_DotU_sf"/>
</dbReference>
<evidence type="ECO:0000256" key="1">
    <source>
        <dbReference type="SAM" id="MobiDB-lite"/>
    </source>
</evidence>
<evidence type="ECO:0000259" key="3">
    <source>
        <dbReference type="Pfam" id="PF09850"/>
    </source>
</evidence>
<feature type="region of interest" description="Disordered" evidence="1">
    <location>
        <begin position="188"/>
        <end position="207"/>
    </location>
</feature>
<evidence type="ECO:0000313" key="4">
    <source>
        <dbReference type="EMBL" id="ACY15557.1"/>
    </source>
</evidence>
<dbReference type="RefSeq" id="WP_012828157.1">
    <property type="nucleotide sequence ID" value="NC_013440.1"/>
</dbReference>
<accession>D0LR49</accession>
<dbReference type="Proteomes" id="UP000001880">
    <property type="component" value="Chromosome"/>
</dbReference>
<dbReference type="AlphaFoldDB" id="D0LR49"/>